<sequence>MKYTVLLFSLVFCLFPFKDFEIQWFENLDGDFSFSQKQSLKCEAWCYEYAGATEIIAKRLNKDSIECYTLANVTTHSVLHFYMINNVIRNPRIELNSIVDGKRTYLCKDGSIKMDKKAMQKGILKAQFDMKFDHPENPERIMFWKGKIYTKII</sequence>
<dbReference type="Proteomes" id="UP001152749">
    <property type="component" value="Chromosome"/>
</dbReference>
<dbReference type="EMBL" id="OX336425">
    <property type="protein sequence ID" value="CAI2768785.1"/>
    <property type="molecule type" value="Genomic_DNA"/>
</dbReference>
<dbReference type="RefSeq" id="WP_263361347.1">
    <property type="nucleotide sequence ID" value="NZ_OX336425.1"/>
</dbReference>
<gene>
    <name evidence="1" type="ORF">TRV642_4077</name>
</gene>
<reference evidence="1" key="1">
    <citation type="submission" date="2022-09" db="EMBL/GenBank/DDBJ databases">
        <authorList>
            <person name="Duchaud E."/>
        </authorList>
    </citation>
    <scope>NUCLEOTIDE SEQUENCE</scope>
    <source>
        <strain evidence="1">TRV642</strain>
    </source>
</reference>
<name>A0A9W4TK59_9FLAO</name>
<proteinExistence type="predicted"/>
<protein>
    <submittedName>
        <fullName evidence="1">Uncharacterized protein</fullName>
    </submittedName>
</protein>
<dbReference type="KEGG" id="fcs:TRV642_4077"/>
<organism evidence="1 2">
    <name type="scientific">Flavobacterium collinsii</name>
    <dbReference type="NCBI Taxonomy" id="1114861"/>
    <lineage>
        <taxon>Bacteria</taxon>
        <taxon>Pseudomonadati</taxon>
        <taxon>Bacteroidota</taxon>
        <taxon>Flavobacteriia</taxon>
        <taxon>Flavobacteriales</taxon>
        <taxon>Flavobacteriaceae</taxon>
        <taxon>Flavobacterium</taxon>
    </lineage>
</organism>
<evidence type="ECO:0000313" key="2">
    <source>
        <dbReference type="Proteomes" id="UP001152749"/>
    </source>
</evidence>
<evidence type="ECO:0000313" key="1">
    <source>
        <dbReference type="EMBL" id="CAI2768785.1"/>
    </source>
</evidence>
<accession>A0A9W4TK59</accession>
<dbReference type="AlphaFoldDB" id="A0A9W4TK59"/>